<keyword evidence="3" id="KW-0378">Hydrolase</keyword>
<dbReference type="CDD" id="cd00413">
    <property type="entry name" value="Glyco_hydrolase_16"/>
    <property type="match status" value="1"/>
</dbReference>
<sequence length="260" mass="29240">MILDFADDFSGPALDAQRWVDHYLPQWSTPERSRARYDFDEGGLRLRIDVDQATWPDETGQLRVSNIQTGSFSGERGSDRGTHRSDPGLRVRTPVETRRLWTPSAGADDARRVDVTLRATAHPACMVAVWLVGFEEDSPADSGEICIAELFGSAITADSARVNVGVKAHHDPRLRDEMAVTTLACDVTQEHSYGGEWGPDRVRFFVDEQLIHTVNQGLSYPVQLMVDLFEFPDETRRSRDPADYPKTAHVRGVRGYRRAR</sequence>
<reference evidence="3 4" key="1">
    <citation type="submission" date="2018-03" db="EMBL/GenBank/DDBJ databases">
        <title>Genomic Encyclopedia of Type Strains, Phase III (KMG-III): the genomes of soil and plant-associated and newly described type strains.</title>
        <authorList>
            <person name="Whitman W."/>
        </authorList>
    </citation>
    <scope>NUCLEOTIDE SEQUENCE [LARGE SCALE GENOMIC DNA]</scope>
    <source>
        <strain evidence="3 4">CGMCC 1.12484</strain>
    </source>
</reference>
<comment type="caution">
    <text evidence="3">The sequence shown here is derived from an EMBL/GenBank/DDBJ whole genome shotgun (WGS) entry which is preliminary data.</text>
</comment>
<feature type="region of interest" description="Disordered" evidence="1">
    <location>
        <begin position="66"/>
        <end position="89"/>
    </location>
</feature>
<organism evidence="3 4">
    <name type="scientific">Glaciihabitans tibetensis</name>
    <dbReference type="NCBI Taxonomy" id="1266600"/>
    <lineage>
        <taxon>Bacteria</taxon>
        <taxon>Bacillati</taxon>
        <taxon>Actinomycetota</taxon>
        <taxon>Actinomycetes</taxon>
        <taxon>Micrococcales</taxon>
        <taxon>Microbacteriaceae</taxon>
        <taxon>Glaciihabitans</taxon>
    </lineage>
</organism>
<gene>
    <name evidence="3" type="ORF">B0I08_11313</name>
</gene>
<dbReference type="InterPro" id="IPR000757">
    <property type="entry name" value="Beta-glucanase-like"/>
</dbReference>
<dbReference type="Gene3D" id="2.60.120.200">
    <property type="match status" value="1"/>
</dbReference>
<dbReference type="EMBL" id="PVTL01000013">
    <property type="protein sequence ID" value="PRY64306.1"/>
    <property type="molecule type" value="Genomic_DNA"/>
</dbReference>
<feature type="compositionally biased region" description="Basic and acidic residues" evidence="1">
    <location>
        <begin position="76"/>
        <end position="89"/>
    </location>
</feature>
<protein>
    <submittedName>
        <fullName evidence="3">Glycosyl hydrolase family 16</fullName>
    </submittedName>
</protein>
<dbReference type="Proteomes" id="UP000237983">
    <property type="component" value="Unassembled WGS sequence"/>
</dbReference>
<dbReference type="InterPro" id="IPR013320">
    <property type="entry name" value="ConA-like_dom_sf"/>
</dbReference>
<feature type="domain" description="GH16" evidence="2">
    <location>
        <begin position="48"/>
        <end position="260"/>
    </location>
</feature>
<name>A0A2T0V2A1_9MICO</name>
<dbReference type="OrthoDB" id="9809583at2"/>
<evidence type="ECO:0000256" key="1">
    <source>
        <dbReference type="SAM" id="MobiDB-lite"/>
    </source>
</evidence>
<dbReference type="SUPFAM" id="SSF49899">
    <property type="entry name" value="Concanavalin A-like lectins/glucanases"/>
    <property type="match status" value="1"/>
</dbReference>
<dbReference type="Pfam" id="PF00722">
    <property type="entry name" value="Glyco_hydro_16"/>
    <property type="match status" value="1"/>
</dbReference>
<dbReference type="AlphaFoldDB" id="A0A2T0V2A1"/>
<keyword evidence="4" id="KW-1185">Reference proteome</keyword>
<accession>A0A2T0V2A1</accession>
<dbReference type="GO" id="GO:0004553">
    <property type="term" value="F:hydrolase activity, hydrolyzing O-glycosyl compounds"/>
    <property type="evidence" value="ECO:0007669"/>
    <property type="project" value="InterPro"/>
</dbReference>
<dbReference type="GO" id="GO:0005975">
    <property type="term" value="P:carbohydrate metabolic process"/>
    <property type="evidence" value="ECO:0007669"/>
    <property type="project" value="InterPro"/>
</dbReference>
<dbReference type="PROSITE" id="PS51762">
    <property type="entry name" value="GH16_2"/>
    <property type="match status" value="1"/>
</dbReference>
<evidence type="ECO:0000259" key="2">
    <source>
        <dbReference type="PROSITE" id="PS51762"/>
    </source>
</evidence>
<dbReference type="RefSeq" id="WP_106215097.1">
    <property type="nucleotide sequence ID" value="NZ_PVTL01000013.1"/>
</dbReference>
<evidence type="ECO:0000313" key="3">
    <source>
        <dbReference type="EMBL" id="PRY64306.1"/>
    </source>
</evidence>
<proteinExistence type="predicted"/>
<evidence type="ECO:0000313" key="4">
    <source>
        <dbReference type="Proteomes" id="UP000237983"/>
    </source>
</evidence>